<dbReference type="InterPro" id="IPR002478">
    <property type="entry name" value="PUA"/>
</dbReference>
<evidence type="ECO:0000313" key="9">
    <source>
        <dbReference type="EMBL" id="SVD45404.1"/>
    </source>
</evidence>
<name>A0A382VFX1_9ZZZZ</name>
<keyword evidence="3" id="KW-0641">Proline biosynthesis</keyword>
<evidence type="ECO:0000256" key="5">
    <source>
        <dbReference type="ARBA" id="ARBA00022741"/>
    </source>
</evidence>
<dbReference type="InterPro" id="IPR015947">
    <property type="entry name" value="PUA-like_sf"/>
</dbReference>
<evidence type="ECO:0000256" key="3">
    <source>
        <dbReference type="ARBA" id="ARBA00022650"/>
    </source>
</evidence>
<reference evidence="9" key="1">
    <citation type="submission" date="2018-05" db="EMBL/GenBank/DDBJ databases">
        <authorList>
            <person name="Lanie J.A."/>
            <person name="Ng W.-L."/>
            <person name="Kazmierczak K.M."/>
            <person name="Andrzejewski T.M."/>
            <person name="Davidsen T.M."/>
            <person name="Wayne K.J."/>
            <person name="Tettelin H."/>
            <person name="Glass J.I."/>
            <person name="Rusch D."/>
            <person name="Podicherti R."/>
            <person name="Tsui H.-C.T."/>
            <person name="Winkler M.E."/>
        </authorList>
    </citation>
    <scope>NUCLEOTIDE SEQUENCE</scope>
</reference>
<evidence type="ECO:0000256" key="6">
    <source>
        <dbReference type="ARBA" id="ARBA00022777"/>
    </source>
</evidence>
<keyword evidence="5" id="KW-0547">Nucleotide-binding</keyword>
<evidence type="ECO:0000256" key="7">
    <source>
        <dbReference type="ARBA" id="ARBA00022840"/>
    </source>
</evidence>
<dbReference type="GO" id="GO:0005829">
    <property type="term" value="C:cytosol"/>
    <property type="evidence" value="ECO:0007669"/>
    <property type="project" value="TreeGrafter"/>
</dbReference>
<dbReference type="PANTHER" id="PTHR43654">
    <property type="entry name" value="GLUTAMATE 5-KINASE"/>
    <property type="match status" value="1"/>
</dbReference>
<dbReference type="SMART" id="SM00359">
    <property type="entry name" value="PUA"/>
    <property type="match status" value="1"/>
</dbReference>
<dbReference type="AlphaFoldDB" id="A0A382VFX1"/>
<evidence type="ECO:0000259" key="8">
    <source>
        <dbReference type="SMART" id="SM00359"/>
    </source>
</evidence>
<dbReference type="Gene3D" id="2.30.130.10">
    <property type="entry name" value="PUA domain"/>
    <property type="match status" value="1"/>
</dbReference>
<keyword evidence="6" id="KW-0418">Kinase</keyword>
<evidence type="ECO:0000256" key="1">
    <source>
        <dbReference type="ARBA" id="ARBA00022490"/>
    </source>
</evidence>
<keyword evidence="4" id="KW-0808">Transferase</keyword>
<dbReference type="SUPFAM" id="SSF88697">
    <property type="entry name" value="PUA domain-like"/>
    <property type="match status" value="1"/>
</dbReference>
<gene>
    <name evidence="9" type="ORF">METZ01_LOCUS398258</name>
</gene>
<evidence type="ECO:0000256" key="4">
    <source>
        <dbReference type="ARBA" id="ARBA00022679"/>
    </source>
</evidence>
<feature type="non-terminal residue" evidence="9">
    <location>
        <position position="1"/>
    </location>
</feature>
<evidence type="ECO:0000256" key="2">
    <source>
        <dbReference type="ARBA" id="ARBA00022605"/>
    </source>
</evidence>
<organism evidence="9">
    <name type="scientific">marine metagenome</name>
    <dbReference type="NCBI Taxonomy" id="408172"/>
    <lineage>
        <taxon>unclassified sequences</taxon>
        <taxon>metagenomes</taxon>
        <taxon>ecological metagenomes</taxon>
    </lineage>
</organism>
<dbReference type="CDD" id="cd21157">
    <property type="entry name" value="PUA_G5K"/>
    <property type="match status" value="1"/>
</dbReference>
<dbReference type="PROSITE" id="PS50890">
    <property type="entry name" value="PUA"/>
    <property type="match status" value="1"/>
</dbReference>
<dbReference type="Pfam" id="PF01472">
    <property type="entry name" value="PUA"/>
    <property type="match status" value="1"/>
</dbReference>
<keyword evidence="7" id="KW-0067">ATP-binding</keyword>
<proteinExistence type="predicted"/>
<dbReference type="GO" id="GO:0004349">
    <property type="term" value="F:glutamate 5-kinase activity"/>
    <property type="evidence" value="ECO:0007669"/>
    <property type="project" value="TreeGrafter"/>
</dbReference>
<sequence length="112" mass="12058">ACSTKMESRKRWMLSGLSNKGEINVDDGAARALIDNNRSLLPAGIKEVRGNFSRGDIITIVATEGNEIAAGISNYNSVDLAKIAGTKSDLISELLGHDYGEEAIHRNNMVLL</sequence>
<keyword evidence="1" id="KW-0963">Cytoplasm</keyword>
<keyword evidence="2" id="KW-0028">Amino-acid biosynthesis</keyword>
<dbReference type="GO" id="GO:0005524">
    <property type="term" value="F:ATP binding"/>
    <property type="evidence" value="ECO:0007669"/>
    <property type="project" value="UniProtKB-KW"/>
</dbReference>
<dbReference type="InterPro" id="IPR036974">
    <property type="entry name" value="PUA_sf"/>
</dbReference>
<feature type="domain" description="PUA" evidence="8">
    <location>
        <begin position="21"/>
        <end position="104"/>
    </location>
</feature>
<dbReference type="GO" id="GO:0008652">
    <property type="term" value="P:amino acid biosynthetic process"/>
    <property type="evidence" value="ECO:0007669"/>
    <property type="project" value="UniProtKB-KW"/>
</dbReference>
<accession>A0A382VFX1</accession>
<dbReference type="EMBL" id="UINC01151664">
    <property type="protein sequence ID" value="SVD45404.1"/>
    <property type="molecule type" value="Genomic_DNA"/>
</dbReference>
<dbReference type="FunFam" id="2.30.130.10:FF:000007">
    <property type="entry name" value="Glutamate 5-kinase"/>
    <property type="match status" value="1"/>
</dbReference>
<protein>
    <recommendedName>
        <fullName evidence="8">PUA domain-containing protein</fullName>
    </recommendedName>
</protein>
<dbReference type="PANTHER" id="PTHR43654:SF1">
    <property type="entry name" value="ISOPENTENYL PHOSPHATE KINASE"/>
    <property type="match status" value="1"/>
</dbReference>
<dbReference type="GO" id="GO:0003723">
    <property type="term" value="F:RNA binding"/>
    <property type="evidence" value="ECO:0007669"/>
    <property type="project" value="InterPro"/>
</dbReference>